<evidence type="ECO:0000256" key="1">
    <source>
        <dbReference type="SAM" id="MobiDB-lite"/>
    </source>
</evidence>
<dbReference type="Gene3D" id="3.40.50.300">
    <property type="entry name" value="P-loop containing nucleotide triphosphate hydrolases"/>
    <property type="match status" value="1"/>
</dbReference>
<dbReference type="SUPFAM" id="SSF52540">
    <property type="entry name" value="P-loop containing nucleoside triphosphate hydrolases"/>
    <property type="match status" value="1"/>
</dbReference>
<protein>
    <submittedName>
        <fullName evidence="2">DNA primase (Bacterial type)</fullName>
    </submittedName>
</protein>
<dbReference type="STRING" id="1936003.STSP2_01469"/>
<dbReference type="KEGG" id="alus:STSP2_01469"/>
<dbReference type="OrthoDB" id="279540at2"/>
<reference evidence="3" key="1">
    <citation type="submission" date="2017-02" db="EMBL/GenBank/DDBJ databases">
        <title>Comparative genomics and description of representatives of a novel lineage of planctomycetes thriving in anoxic sediments.</title>
        <authorList>
            <person name="Spring S."/>
            <person name="Bunk B."/>
            <person name="Sproer C."/>
        </authorList>
    </citation>
    <scope>NUCLEOTIDE SEQUENCE [LARGE SCALE GENOMIC DNA]</scope>
    <source>
        <strain evidence="3">ST-NAGAB-D1</strain>
    </source>
</reference>
<dbReference type="AlphaFoldDB" id="A0A1U9NL51"/>
<proteinExistence type="predicted"/>
<dbReference type="Gene3D" id="3.90.580.10">
    <property type="entry name" value="Zinc finger, CHC2-type domain"/>
    <property type="match status" value="1"/>
</dbReference>
<dbReference type="GO" id="GO:0006260">
    <property type="term" value="P:DNA replication"/>
    <property type="evidence" value="ECO:0007669"/>
    <property type="project" value="InterPro"/>
</dbReference>
<dbReference type="InterPro" id="IPR027417">
    <property type="entry name" value="P-loop_NTPase"/>
</dbReference>
<dbReference type="GO" id="GO:0008270">
    <property type="term" value="F:zinc ion binding"/>
    <property type="evidence" value="ECO:0007669"/>
    <property type="project" value="InterPro"/>
</dbReference>
<accession>A0A1U9NL51</accession>
<dbReference type="InterPro" id="IPR036977">
    <property type="entry name" value="DNA_primase_Znf_CHC2"/>
</dbReference>
<dbReference type="Proteomes" id="UP000189674">
    <property type="component" value="Chromosome"/>
</dbReference>
<dbReference type="SUPFAM" id="SSF57783">
    <property type="entry name" value="Zinc beta-ribbon"/>
    <property type="match status" value="1"/>
</dbReference>
<name>A0A1U9NL51_9BACT</name>
<dbReference type="CDD" id="cd01029">
    <property type="entry name" value="TOPRIM_primases"/>
    <property type="match status" value="1"/>
</dbReference>
<evidence type="ECO:0000313" key="2">
    <source>
        <dbReference type="EMBL" id="AQT68310.1"/>
    </source>
</evidence>
<organism evidence="2 3">
    <name type="scientific">Anaerohalosphaera lusitana</name>
    <dbReference type="NCBI Taxonomy" id="1936003"/>
    <lineage>
        <taxon>Bacteria</taxon>
        <taxon>Pseudomonadati</taxon>
        <taxon>Planctomycetota</taxon>
        <taxon>Phycisphaerae</taxon>
        <taxon>Sedimentisphaerales</taxon>
        <taxon>Anaerohalosphaeraceae</taxon>
        <taxon>Anaerohalosphaera</taxon>
    </lineage>
</organism>
<keyword evidence="3" id="KW-1185">Reference proteome</keyword>
<dbReference type="InterPro" id="IPR034154">
    <property type="entry name" value="TOPRIM_DnaG/twinkle"/>
</dbReference>
<evidence type="ECO:0000313" key="3">
    <source>
        <dbReference type="Proteomes" id="UP000189674"/>
    </source>
</evidence>
<dbReference type="Pfam" id="PF13481">
    <property type="entry name" value="AAA_25"/>
    <property type="match status" value="1"/>
</dbReference>
<sequence>MSLVRQMKNQKERLVEELTRAGATCKGNTVTCFCGDTHPSGGIYQNENGWRYKCHRCGFSGDVFDVQAKREGRRPSEVLREFSKRRDGRPEVRSGLGKDREDSGSGWGEKSPTAVADRPRRGNCRVFGSLDDLETSLPGEIVSKHRYADEKGRPFHCVYRLQLPDGSKTYRPAHYHNGSYILKAPPKLWKLYNLPIVVESEGLIMVEGEKAADALIECGFKATTTPGGSGKAAYTDLTPLAGKSVVLWPDNDQAGREHMDQVKDMLLEMDPPAELDIIEPADILLEEKQDAADFVERVRELETDMTTEIINALNESKPVGPADGLAQRIEAMIAGEYKAIDLPWGATSKLTKALLPGTVTLLCGSPGASKSFMLLQAVAFWLDCGVKACVYELEEDREFHLMRALAQRSGLASITDPDWVKNNPDTARNACLEHYKFLSKLARAMQAAPDKQPTYEHVVQWAREKAEAGNRIICIDPITAVAQDPRPWAKDSEFLEQIKTIATAYGCSFVLVTHPSKEILQSPNMNKLAGGAAYSRFSQTVLWLENHPAKDSMVRTSVGRIEEGHNRTLHIIKARNSRGQGLSVACEFNAESLTLDEAGLIVGEKD</sequence>
<dbReference type="EMBL" id="CP019791">
    <property type="protein sequence ID" value="AQT68310.1"/>
    <property type="molecule type" value="Genomic_DNA"/>
</dbReference>
<dbReference type="GO" id="GO:0003677">
    <property type="term" value="F:DNA binding"/>
    <property type="evidence" value="ECO:0007669"/>
    <property type="project" value="InterPro"/>
</dbReference>
<dbReference type="Gene3D" id="3.40.1360.10">
    <property type="match status" value="1"/>
</dbReference>
<feature type="region of interest" description="Disordered" evidence="1">
    <location>
        <begin position="81"/>
        <end position="120"/>
    </location>
</feature>
<dbReference type="RefSeq" id="WP_146661196.1">
    <property type="nucleotide sequence ID" value="NZ_CP019791.1"/>
</dbReference>
<gene>
    <name evidence="2" type="ORF">STSP2_01469</name>
</gene>
<feature type="compositionally biased region" description="Basic and acidic residues" evidence="1">
    <location>
        <begin position="81"/>
        <end position="103"/>
    </location>
</feature>